<gene>
    <name evidence="1" type="ORF">BV25DRAFT_1872699</name>
</gene>
<name>A0ACB8SKZ4_9AGAM</name>
<protein>
    <submittedName>
        <fullName evidence="1">Uncharacterized protein</fullName>
    </submittedName>
</protein>
<reference evidence="1" key="1">
    <citation type="submission" date="2021-03" db="EMBL/GenBank/DDBJ databases">
        <authorList>
            <consortium name="DOE Joint Genome Institute"/>
            <person name="Ahrendt S."/>
            <person name="Looney B.P."/>
            <person name="Miyauchi S."/>
            <person name="Morin E."/>
            <person name="Drula E."/>
            <person name="Courty P.E."/>
            <person name="Chicoki N."/>
            <person name="Fauchery L."/>
            <person name="Kohler A."/>
            <person name="Kuo A."/>
            <person name="Labutti K."/>
            <person name="Pangilinan J."/>
            <person name="Lipzen A."/>
            <person name="Riley R."/>
            <person name="Andreopoulos W."/>
            <person name="He G."/>
            <person name="Johnson J."/>
            <person name="Barry K.W."/>
            <person name="Grigoriev I.V."/>
            <person name="Nagy L."/>
            <person name="Hibbett D."/>
            <person name="Henrissat B."/>
            <person name="Matheny P.B."/>
            <person name="Labbe J."/>
            <person name="Martin F."/>
        </authorList>
    </citation>
    <scope>NUCLEOTIDE SEQUENCE</scope>
    <source>
        <strain evidence="1">HHB10654</strain>
    </source>
</reference>
<organism evidence="1 2">
    <name type="scientific">Artomyces pyxidatus</name>
    <dbReference type="NCBI Taxonomy" id="48021"/>
    <lineage>
        <taxon>Eukaryota</taxon>
        <taxon>Fungi</taxon>
        <taxon>Dikarya</taxon>
        <taxon>Basidiomycota</taxon>
        <taxon>Agaricomycotina</taxon>
        <taxon>Agaricomycetes</taxon>
        <taxon>Russulales</taxon>
        <taxon>Auriscalpiaceae</taxon>
        <taxon>Artomyces</taxon>
    </lineage>
</organism>
<dbReference type="EMBL" id="MU277261">
    <property type="protein sequence ID" value="KAI0056610.1"/>
    <property type="molecule type" value="Genomic_DNA"/>
</dbReference>
<reference evidence="1" key="2">
    <citation type="journal article" date="2022" name="New Phytol.">
        <title>Evolutionary transition to the ectomycorrhizal habit in the genomes of a hyperdiverse lineage of mushroom-forming fungi.</title>
        <authorList>
            <person name="Looney B."/>
            <person name="Miyauchi S."/>
            <person name="Morin E."/>
            <person name="Drula E."/>
            <person name="Courty P.E."/>
            <person name="Kohler A."/>
            <person name="Kuo A."/>
            <person name="LaButti K."/>
            <person name="Pangilinan J."/>
            <person name="Lipzen A."/>
            <person name="Riley R."/>
            <person name="Andreopoulos W."/>
            <person name="He G."/>
            <person name="Johnson J."/>
            <person name="Nolan M."/>
            <person name="Tritt A."/>
            <person name="Barry K.W."/>
            <person name="Grigoriev I.V."/>
            <person name="Nagy L.G."/>
            <person name="Hibbett D."/>
            <person name="Henrissat B."/>
            <person name="Matheny P.B."/>
            <person name="Labbe J."/>
            <person name="Martin F.M."/>
        </authorList>
    </citation>
    <scope>NUCLEOTIDE SEQUENCE</scope>
    <source>
        <strain evidence="1">HHB10654</strain>
    </source>
</reference>
<sequence length="405" mass="44233">MSISPPIRRLSTTSSGSKREEDLINAYEAEEERIINVLSRKLEKARTIPGDLQEEKIELENVLEAESESHVNRLSRELSALRLAQHLATQQGTNVNGVNGTGANGESPRVSTMVSLSDPLTPSTDIMLEAMRRENEQMRNRLVDTEREFIRISRLNEIYREELIEHRRRLGLPVDNLIGLSSSNYDPFSQPTHRRSTSNVSSPSPSVALSPLPSHIARPSPSVPIPRPPSQIHRPTNNTSESNTPLSHSPASSSESPYLSPTTAATNMTTPPSSTSIPLTMHPMSARAPLSYPSVPPPSLSSSFGSPVAYHMQHPSHGAPPHEQLSSSPVEAHTNRWGVPRRGSFERRASLMSGRSSSSRRESVERGARIAETGQLVPRSRTNSVAAGAEQPPPADPDKPAENPT</sequence>
<evidence type="ECO:0000313" key="2">
    <source>
        <dbReference type="Proteomes" id="UP000814140"/>
    </source>
</evidence>
<keyword evidence="2" id="KW-1185">Reference proteome</keyword>
<proteinExistence type="predicted"/>
<dbReference type="Proteomes" id="UP000814140">
    <property type="component" value="Unassembled WGS sequence"/>
</dbReference>
<comment type="caution">
    <text evidence="1">The sequence shown here is derived from an EMBL/GenBank/DDBJ whole genome shotgun (WGS) entry which is preliminary data.</text>
</comment>
<accession>A0ACB8SKZ4</accession>
<evidence type="ECO:0000313" key="1">
    <source>
        <dbReference type="EMBL" id="KAI0056610.1"/>
    </source>
</evidence>